<gene>
    <name evidence="10" type="ORF">IAA86_07160</name>
</gene>
<dbReference type="PRINTS" id="PR01008">
    <property type="entry name" value="FLGLRINGFLGH"/>
</dbReference>
<reference evidence="10" key="2">
    <citation type="journal article" date="2021" name="PeerJ">
        <title>Extensive microbial diversity within the chicken gut microbiome revealed by metagenomics and culture.</title>
        <authorList>
            <person name="Gilroy R."/>
            <person name="Ravi A."/>
            <person name="Getino M."/>
            <person name="Pursley I."/>
            <person name="Horton D.L."/>
            <person name="Alikhan N.F."/>
            <person name="Baker D."/>
            <person name="Gharbi K."/>
            <person name="Hall N."/>
            <person name="Watson M."/>
            <person name="Adriaenssens E.M."/>
            <person name="Foster-Nyarko E."/>
            <person name="Jarju S."/>
            <person name="Secka A."/>
            <person name="Antonio M."/>
            <person name="Oren A."/>
            <person name="Chaudhuri R.R."/>
            <person name="La Ragione R."/>
            <person name="Hildebrand F."/>
            <person name="Pallen M.J."/>
        </authorList>
    </citation>
    <scope>NUCLEOTIDE SEQUENCE</scope>
    <source>
        <strain evidence="10">CHK152-2871</strain>
    </source>
</reference>
<dbReference type="PANTHER" id="PTHR34933">
    <property type="entry name" value="FLAGELLAR L-RING PROTEIN"/>
    <property type="match status" value="1"/>
</dbReference>
<dbReference type="InterPro" id="IPR000527">
    <property type="entry name" value="Flag_Lring"/>
</dbReference>
<keyword evidence="8" id="KW-0998">Cell outer membrane</keyword>
<accession>A0A9D1JYJ9</accession>
<feature type="chain" id="PRO_5039413926" evidence="9">
    <location>
        <begin position="22"/>
        <end position="204"/>
    </location>
</feature>
<evidence type="ECO:0000313" key="10">
    <source>
        <dbReference type="EMBL" id="HIS74782.1"/>
    </source>
</evidence>
<keyword evidence="10" id="KW-0282">Flagellum</keyword>
<organism evidence="10 11">
    <name type="scientific">Candidatus Galligastranaerophilus intestinavium</name>
    <dbReference type="NCBI Taxonomy" id="2840836"/>
    <lineage>
        <taxon>Bacteria</taxon>
        <taxon>Candidatus Galligastranaerophilus</taxon>
    </lineage>
</organism>
<evidence type="ECO:0000256" key="4">
    <source>
        <dbReference type="ARBA" id="ARBA00006929"/>
    </source>
</evidence>
<evidence type="ECO:0000256" key="1">
    <source>
        <dbReference type="ARBA" id="ARBA00002591"/>
    </source>
</evidence>
<dbReference type="Proteomes" id="UP000886865">
    <property type="component" value="Unassembled WGS sequence"/>
</dbReference>
<comment type="caution">
    <text evidence="10">The sequence shown here is derived from an EMBL/GenBank/DDBJ whole genome shotgun (WGS) entry which is preliminary data.</text>
</comment>
<evidence type="ECO:0000256" key="3">
    <source>
        <dbReference type="ARBA" id="ARBA00004442"/>
    </source>
</evidence>
<keyword evidence="7" id="KW-0975">Bacterial flagellum</keyword>
<feature type="signal peptide" evidence="9">
    <location>
        <begin position="1"/>
        <end position="21"/>
    </location>
</feature>
<dbReference type="GO" id="GO:0009427">
    <property type="term" value="C:bacterial-type flagellum basal body, distal rod, L ring"/>
    <property type="evidence" value="ECO:0007669"/>
    <property type="project" value="InterPro"/>
</dbReference>
<reference evidence="10" key="1">
    <citation type="submission" date="2020-10" db="EMBL/GenBank/DDBJ databases">
        <authorList>
            <person name="Gilroy R."/>
        </authorList>
    </citation>
    <scope>NUCLEOTIDE SEQUENCE</scope>
    <source>
        <strain evidence="10">CHK152-2871</strain>
    </source>
</reference>
<comment type="similarity">
    <text evidence="4">Belongs to the FlgH family.</text>
</comment>
<dbReference type="Pfam" id="PF02107">
    <property type="entry name" value="FlgH"/>
    <property type="match status" value="1"/>
</dbReference>
<sequence>MIKKLAIALCFVCIAGISANAESLFSLNATQSSFIEPRPLYSSVRARNVGDLVTIVIDEVPTLTDSGVYETEKTSSILENLTGALNTIFKTNLKGALNGTNGTISVSGSTNTQRSLGIQDKVAVQVIQLLPNGNLLVQGKKTLVNANERVDLLVSGIVDPRWIDQQGEISSNQVANLQFAMSGAGTVSRGQNEGILYRFMRYIF</sequence>
<dbReference type="PANTHER" id="PTHR34933:SF1">
    <property type="entry name" value="FLAGELLAR L-RING PROTEIN"/>
    <property type="match status" value="1"/>
</dbReference>
<keyword evidence="10" id="KW-0966">Cell projection</keyword>
<evidence type="ECO:0000256" key="7">
    <source>
        <dbReference type="ARBA" id="ARBA00023143"/>
    </source>
</evidence>
<evidence type="ECO:0000256" key="6">
    <source>
        <dbReference type="ARBA" id="ARBA00023136"/>
    </source>
</evidence>
<evidence type="ECO:0000256" key="8">
    <source>
        <dbReference type="ARBA" id="ARBA00023237"/>
    </source>
</evidence>
<dbReference type="GO" id="GO:0071973">
    <property type="term" value="P:bacterial-type flagellum-dependent cell motility"/>
    <property type="evidence" value="ECO:0007669"/>
    <property type="project" value="InterPro"/>
</dbReference>
<name>A0A9D1JYJ9_9BACT</name>
<keyword evidence="10" id="KW-0969">Cilium</keyword>
<dbReference type="GO" id="GO:0009279">
    <property type="term" value="C:cell outer membrane"/>
    <property type="evidence" value="ECO:0007669"/>
    <property type="project" value="UniProtKB-SubCell"/>
</dbReference>
<comment type="subcellular location">
    <subcellularLocation>
        <location evidence="2">Bacterial flagellum basal body</location>
    </subcellularLocation>
    <subcellularLocation>
        <location evidence="3">Cell outer membrane</location>
    </subcellularLocation>
</comment>
<evidence type="ECO:0000256" key="5">
    <source>
        <dbReference type="ARBA" id="ARBA00022729"/>
    </source>
</evidence>
<keyword evidence="5 9" id="KW-0732">Signal</keyword>
<proteinExistence type="inferred from homology"/>
<dbReference type="EMBL" id="DVJQ01000060">
    <property type="protein sequence ID" value="HIS74782.1"/>
    <property type="molecule type" value="Genomic_DNA"/>
</dbReference>
<keyword evidence="6" id="KW-0472">Membrane</keyword>
<protein>
    <submittedName>
        <fullName evidence="10">Flagellar basal body L-ring protein FlgH</fullName>
    </submittedName>
</protein>
<evidence type="ECO:0000313" key="11">
    <source>
        <dbReference type="Proteomes" id="UP000886865"/>
    </source>
</evidence>
<evidence type="ECO:0000256" key="2">
    <source>
        <dbReference type="ARBA" id="ARBA00004117"/>
    </source>
</evidence>
<dbReference type="AlphaFoldDB" id="A0A9D1JYJ9"/>
<evidence type="ECO:0000256" key="9">
    <source>
        <dbReference type="SAM" id="SignalP"/>
    </source>
</evidence>
<dbReference type="GO" id="GO:0003774">
    <property type="term" value="F:cytoskeletal motor activity"/>
    <property type="evidence" value="ECO:0007669"/>
    <property type="project" value="InterPro"/>
</dbReference>
<comment type="function">
    <text evidence="1">Assembles around the rod to form the L-ring and probably protects the motor/basal body from shearing forces during rotation.</text>
</comment>